<proteinExistence type="predicted"/>
<dbReference type="EMBL" id="CAJPWZ010000171">
    <property type="protein sequence ID" value="CAG2187517.1"/>
    <property type="molecule type" value="Genomic_DNA"/>
</dbReference>
<organism evidence="1 2">
    <name type="scientific">Mytilus edulis</name>
    <name type="common">Blue mussel</name>
    <dbReference type="NCBI Taxonomy" id="6550"/>
    <lineage>
        <taxon>Eukaryota</taxon>
        <taxon>Metazoa</taxon>
        <taxon>Spiralia</taxon>
        <taxon>Lophotrochozoa</taxon>
        <taxon>Mollusca</taxon>
        <taxon>Bivalvia</taxon>
        <taxon>Autobranchia</taxon>
        <taxon>Pteriomorphia</taxon>
        <taxon>Mytilida</taxon>
        <taxon>Mytiloidea</taxon>
        <taxon>Mytilidae</taxon>
        <taxon>Mytilinae</taxon>
        <taxon>Mytilus</taxon>
    </lineage>
</organism>
<gene>
    <name evidence="1" type="ORF">MEDL_2991</name>
</gene>
<dbReference type="AlphaFoldDB" id="A0A8S3PUB2"/>
<reference evidence="1" key="1">
    <citation type="submission" date="2021-03" db="EMBL/GenBank/DDBJ databases">
        <authorList>
            <person name="Bekaert M."/>
        </authorList>
    </citation>
    <scope>NUCLEOTIDE SEQUENCE</scope>
</reference>
<accession>A0A8S3PUB2</accession>
<name>A0A8S3PUB2_MYTED</name>
<dbReference type="Proteomes" id="UP000683360">
    <property type="component" value="Unassembled WGS sequence"/>
</dbReference>
<evidence type="ECO:0000313" key="1">
    <source>
        <dbReference type="EMBL" id="CAG2187517.1"/>
    </source>
</evidence>
<evidence type="ECO:0000313" key="2">
    <source>
        <dbReference type="Proteomes" id="UP000683360"/>
    </source>
</evidence>
<keyword evidence="2" id="KW-1185">Reference proteome</keyword>
<sequence>METFLLSKMIKKKASIISNFGDVIIKGEVDVPHLQIAAAGDRSIHFLGMVNTRGRLYLSRGRIVNIDEPAVLRCKAFSCEPKTIKSDRLIVNGQLHVMGPAHFVVESIYISRVGQVIIISENSNDHVVIEDVCTVDINGRFECRIQGDCLVDCKRSISLSEKSVCLFSLESAT</sequence>
<comment type="caution">
    <text evidence="1">The sequence shown here is derived from an EMBL/GenBank/DDBJ whole genome shotgun (WGS) entry which is preliminary data.</text>
</comment>
<protein>
    <submittedName>
        <fullName evidence="1">Uncharacterized protein</fullName>
    </submittedName>
</protein>